<dbReference type="GO" id="GO:0006298">
    <property type="term" value="P:mismatch repair"/>
    <property type="evidence" value="ECO:0007669"/>
    <property type="project" value="InterPro"/>
</dbReference>
<dbReference type="GO" id="GO:0016787">
    <property type="term" value="F:hydrolase activity"/>
    <property type="evidence" value="ECO:0007669"/>
    <property type="project" value="UniProtKB-KW"/>
</dbReference>
<comment type="caution">
    <text evidence="6">The sequence shown here is derived from an EMBL/GenBank/DDBJ whole genome shotgun (WGS) entry which is preliminary data.</text>
</comment>
<evidence type="ECO:0000256" key="3">
    <source>
        <dbReference type="ARBA" id="ARBA00022763"/>
    </source>
</evidence>
<keyword evidence="5" id="KW-0234">DNA repair</keyword>
<gene>
    <name evidence="6" type="primary">vsr_2</name>
    <name evidence="6" type="ORF">GALL_201200</name>
</gene>
<evidence type="ECO:0000313" key="6">
    <source>
        <dbReference type="EMBL" id="OIQ97795.1"/>
    </source>
</evidence>
<evidence type="ECO:0000256" key="5">
    <source>
        <dbReference type="ARBA" id="ARBA00023204"/>
    </source>
</evidence>
<dbReference type="EMBL" id="MLJW01000127">
    <property type="protein sequence ID" value="OIQ97795.1"/>
    <property type="molecule type" value="Genomic_DNA"/>
</dbReference>
<accession>A0A1J5S7M8</accession>
<evidence type="ECO:0000256" key="2">
    <source>
        <dbReference type="ARBA" id="ARBA00022759"/>
    </source>
</evidence>
<keyword evidence="4 6" id="KW-0378">Hydrolase</keyword>
<organism evidence="6">
    <name type="scientific">mine drainage metagenome</name>
    <dbReference type="NCBI Taxonomy" id="410659"/>
    <lineage>
        <taxon>unclassified sequences</taxon>
        <taxon>metagenomes</taxon>
        <taxon>ecological metagenomes</taxon>
    </lineage>
</organism>
<dbReference type="PIRSF" id="PIRSF018267">
    <property type="entry name" value="VSR_endonuc"/>
    <property type="match status" value="1"/>
</dbReference>
<dbReference type="SUPFAM" id="SSF52980">
    <property type="entry name" value="Restriction endonuclease-like"/>
    <property type="match status" value="1"/>
</dbReference>
<evidence type="ECO:0000256" key="4">
    <source>
        <dbReference type="ARBA" id="ARBA00022801"/>
    </source>
</evidence>
<sequence>MAGYERVTPATRTRMQAVRRQDTEPEIFVRRMLHGMGYRFRLHRKDLPGTPDIVLPKLKKAVLVHGCFWHGHENCRRAILPKSNAVTWAAKIENNKARDLKQTVALRKLGWDVMVVWECEVKNAAEETRSRLCTFLST</sequence>
<evidence type="ECO:0000256" key="1">
    <source>
        <dbReference type="ARBA" id="ARBA00022722"/>
    </source>
</evidence>
<dbReference type="EC" id="3.1.-.-" evidence="6"/>
<protein>
    <submittedName>
        <fullName evidence="6">Very short patch repair protein</fullName>
        <ecNumber evidence="6">3.1.-.-</ecNumber>
    </submittedName>
</protein>
<dbReference type="InterPro" id="IPR011335">
    <property type="entry name" value="Restrct_endonuc-II-like"/>
</dbReference>
<keyword evidence="1" id="KW-0540">Nuclease</keyword>
<dbReference type="AlphaFoldDB" id="A0A1J5S7M8"/>
<name>A0A1J5S7M8_9ZZZZ</name>
<dbReference type="NCBIfam" id="TIGR00632">
    <property type="entry name" value="vsr"/>
    <property type="match status" value="1"/>
</dbReference>
<keyword evidence="2" id="KW-0255">Endonuclease</keyword>
<dbReference type="InterPro" id="IPR004603">
    <property type="entry name" value="DNA_mismatch_endonuc_vsr"/>
</dbReference>
<reference evidence="6" key="1">
    <citation type="submission" date="2016-10" db="EMBL/GenBank/DDBJ databases">
        <title>Sequence of Gallionella enrichment culture.</title>
        <authorList>
            <person name="Poehlein A."/>
            <person name="Muehling M."/>
            <person name="Daniel R."/>
        </authorList>
    </citation>
    <scope>NUCLEOTIDE SEQUENCE</scope>
</reference>
<keyword evidence="3" id="KW-0227">DNA damage</keyword>
<dbReference type="Gene3D" id="3.40.960.10">
    <property type="entry name" value="VSR Endonuclease"/>
    <property type="match status" value="1"/>
</dbReference>
<proteinExistence type="predicted"/>
<dbReference type="GO" id="GO:0004519">
    <property type="term" value="F:endonuclease activity"/>
    <property type="evidence" value="ECO:0007669"/>
    <property type="project" value="UniProtKB-KW"/>
</dbReference>
<dbReference type="CDD" id="cd00221">
    <property type="entry name" value="Vsr"/>
    <property type="match status" value="1"/>
</dbReference>
<dbReference type="Pfam" id="PF03852">
    <property type="entry name" value="Vsr"/>
    <property type="match status" value="1"/>
</dbReference>